<dbReference type="AlphaFoldDB" id="G0U650"/>
<evidence type="ECO:0008006" key="4">
    <source>
        <dbReference type="Google" id="ProtNLM"/>
    </source>
</evidence>
<keyword evidence="2" id="KW-0472">Membrane</keyword>
<evidence type="ECO:0000256" key="2">
    <source>
        <dbReference type="SAM" id="Phobius"/>
    </source>
</evidence>
<dbReference type="InterPro" id="IPR029063">
    <property type="entry name" value="SAM-dependent_MTases_sf"/>
</dbReference>
<keyword evidence="2" id="KW-0812">Transmembrane</keyword>
<reference evidence="3" key="1">
    <citation type="journal article" date="2012" name="Proc. Natl. Acad. Sci. U.S.A.">
        <title>Antigenic diversity is generated by distinct evolutionary mechanisms in African trypanosome species.</title>
        <authorList>
            <person name="Jackson A.P."/>
            <person name="Berry A."/>
            <person name="Aslett M."/>
            <person name="Allison H.C."/>
            <person name="Burton P."/>
            <person name="Vavrova-Anderson J."/>
            <person name="Brown R."/>
            <person name="Browne H."/>
            <person name="Corton N."/>
            <person name="Hauser H."/>
            <person name="Gamble J."/>
            <person name="Gilderthorp R."/>
            <person name="Marcello L."/>
            <person name="McQuillan J."/>
            <person name="Otto T.D."/>
            <person name="Quail M.A."/>
            <person name="Sanders M.J."/>
            <person name="van Tonder A."/>
            <person name="Ginger M.L."/>
            <person name="Field M.C."/>
            <person name="Barry J.D."/>
            <person name="Hertz-Fowler C."/>
            <person name="Berriman M."/>
        </authorList>
    </citation>
    <scope>NUCLEOTIDE SEQUENCE</scope>
    <source>
        <strain evidence="3">Y486</strain>
    </source>
</reference>
<keyword evidence="2" id="KW-1133">Transmembrane helix</keyword>
<accession>G0U650</accession>
<feature type="region of interest" description="Disordered" evidence="1">
    <location>
        <begin position="136"/>
        <end position="162"/>
    </location>
</feature>
<feature type="compositionally biased region" description="Polar residues" evidence="1">
    <location>
        <begin position="140"/>
        <end position="155"/>
    </location>
</feature>
<dbReference type="Gene3D" id="3.40.50.150">
    <property type="entry name" value="Vaccinia Virus protein VP39"/>
    <property type="match status" value="1"/>
</dbReference>
<evidence type="ECO:0000256" key="1">
    <source>
        <dbReference type="SAM" id="MobiDB-lite"/>
    </source>
</evidence>
<proteinExistence type="predicted"/>
<evidence type="ECO:0000313" key="3">
    <source>
        <dbReference type="EMBL" id="CCC51353.1"/>
    </source>
</evidence>
<feature type="transmembrane region" description="Helical" evidence="2">
    <location>
        <begin position="12"/>
        <end position="31"/>
    </location>
</feature>
<dbReference type="EMBL" id="HE573026">
    <property type="protein sequence ID" value="CCC51353.1"/>
    <property type="molecule type" value="Genomic_DNA"/>
</dbReference>
<organism evidence="3">
    <name type="scientific">Trypanosoma vivax (strain Y486)</name>
    <dbReference type="NCBI Taxonomy" id="1055687"/>
    <lineage>
        <taxon>Eukaryota</taxon>
        <taxon>Discoba</taxon>
        <taxon>Euglenozoa</taxon>
        <taxon>Kinetoplastea</taxon>
        <taxon>Metakinetoplastina</taxon>
        <taxon>Trypanosomatida</taxon>
        <taxon>Trypanosomatidae</taxon>
        <taxon>Trypanosoma</taxon>
        <taxon>Duttonella</taxon>
    </lineage>
</organism>
<protein>
    <recommendedName>
        <fullName evidence="4">Methyltransferase</fullName>
    </recommendedName>
</protein>
<gene>
    <name evidence="3" type="ORF">TVY486_1004060</name>
</gene>
<sequence>MSYFSKLSNYRSLGLFLTVGAVSAPVLYNVFGTPSAHRDTTSFDVLDVMEVEEHARYPCVALKGHDVVVWNHYALSARQRNSSSEGRLHGVFSTLGCARTLGGFLALFSNEKHTLVGQCDSAAEENQLHLVREVVGNAREPSQTPTSVPTASSISEEADQSLGLTEPLVASSTWPAGRSKYASLTIEPSLDTSLARHGTSLHRWADRATHQSFVRCDPFGPSFVNCYGDASYLGAPYLRVMLSAFLLLPQPLPRLRVAVFGVGGGSLPSFLQRYFSRNISRLDLVDIEPQCFRAAVEDLGMRHEMGGGSVVCPLGMRYHSSRNSQMYRVIPWLPMAWVHFLNLPRPQYPQAWASRRSRRIERTVPSGTTLSSWICLWVARWHPLFHPHHLSTCVAVRCLLSAWQHSIFRRLTPHSLRVAVKYLTNRMFIVFLFQSHPM</sequence>
<dbReference type="VEuPathDB" id="TriTrypDB:TvY486_1004060"/>
<name>G0U650_TRYVY</name>